<evidence type="ECO:0000313" key="3">
    <source>
        <dbReference type="EMBL" id="UTI66191.1"/>
    </source>
</evidence>
<feature type="region of interest" description="Disordered" evidence="1">
    <location>
        <begin position="379"/>
        <end position="443"/>
    </location>
</feature>
<keyword evidence="4" id="KW-1185">Reference proteome</keyword>
<dbReference type="InterPro" id="IPR052336">
    <property type="entry name" value="MlaD_Phospholipid_Transporter"/>
</dbReference>
<evidence type="ECO:0000256" key="1">
    <source>
        <dbReference type="SAM" id="MobiDB-lite"/>
    </source>
</evidence>
<protein>
    <submittedName>
        <fullName evidence="3">MlaD family protein</fullName>
    </submittedName>
</protein>
<feature type="domain" description="Mce/MlaD" evidence="2">
    <location>
        <begin position="15"/>
        <end position="90"/>
    </location>
</feature>
<dbReference type="RefSeq" id="WP_254572866.1">
    <property type="nucleotide sequence ID" value="NZ_CP098502.1"/>
</dbReference>
<dbReference type="Proteomes" id="UP001056035">
    <property type="component" value="Chromosome"/>
</dbReference>
<evidence type="ECO:0000313" key="4">
    <source>
        <dbReference type="Proteomes" id="UP001056035"/>
    </source>
</evidence>
<gene>
    <name evidence="3" type="ORF">NBH00_08285</name>
</gene>
<name>A0ABY5DWZ3_9ACTN</name>
<organism evidence="3 4">
    <name type="scientific">Paraconexibacter antarcticus</name>
    <dbReference type="NCBI Taxonomy" id="2949664"/>
    <lineage>
        <taxon>Bacteria</taxon>
        <taxon>Bacillati</taxon>
        <taxon>Actinomycetota</taxon>
        <taxon>Thermoleophilia</taxon>
        <taxon>Solirubrobacterales</taxon>
        <taxon>Paraconexibacteraceae</taxon>
        <taxon>Paraconexibacter</taxon>
    </lineage>
</organism>
<evidence type="ECO:0000259" key="2">
    <source>
        <dbReference type="Pfam" id="PF02470"/>
    </source>
</evidence>
<feature type="compositionally biased region" description="Low complexity" evidence="1">
    <location>
        <begin position="388"/>
        <end position="402"/>
    </location>
</feature>
<dbReference type="Pfam" id="PF02470">
    <property type="entry name" value="MlaD"/>
    <property type="match status" value="1"/>
</dbReference>
<dbReference type="PANTHER" id="PTHR33371:SF4">
    <property type="entry name" value="INTERMEMBRANE PHOSPHOLIPID TRANSPORT SYSTEM BINDING PROTEIN MLAD"/>
    <property type="match status" value="1"/>
</dbReference>
<proteinExistence type="predicted"/>
<dbReference type="PANTHER" id="PTHR33371">
    <property type="entry name" value="INTERMEMBRANE PHOSPHOLIPID TRANSPORT SYSTEM BINDING PROTEIN MLAD-RELATED"/>
    <property type="match status" value="1"/>
</dbReference>
<dbReference type="EMBL" id="CP098502">
    <property type="protein sequence ID" value="UTI66191.1"/>
    <property type="molecule type" value="Genomic_DNA"/>
</dbReference>
<feature type="compositionally biased region" description="Pro residues" evidence="1">
    <location>
        <begin position="425"/>
        <end position="435"/>
    </location>
</feature>
<accession>A0ABY5DWZ3</accession>
<dbReference type="InterPro" id="IPR003399">
    <property type="entry name" value="Mce/MlaD"/>
</dbReference>
<sequence>MALAACGQTADGRVRLDAVFDTADGLTAGQDVRIAGATVGSVRDIRLTARRKALVSMDVDRAFAPFRADADCTIQPQSLIGEKFIQCTPGTPRAAPLRNGPGGTPTVPLARTHAPVDLDQVLAALGQPVSTRVALLVSALGGGLAGRSDDLSASIRRANPALGALNRVLGDLQADRARLHPLLTQSDRIVAALARRRSDVVAFVARSANVTSTTAARAGRLRAAVRGLPGLLAQAEPALDDLGRLAEAGSPAAAALRRAAPGAERLTRALAPFARDSRGTVLALGALSSPGRRAIRATRRVLPRLDRLTARSGPVVDLLQPLTENLRERGAMEGLMRFFLYPTRALARYDRNGHYTGAYLLPAPTCELSIEDPANCSAHFDDRPAMSPTRRAAPQPRASRPAGTGHQAPPGTAPMLTSTGSQPVTPSPAIPPGSPPAATGDVNPVTSLLDFLLGS</sequence>
<reference evidence="3 4" key="1">
    <citation type="submission" date="2022-06" db="EMBL/GenBank/DDBJ databases">
        <title>Paraconexibacter antarcticus.</title>
        <authorList>
            <person name="Kim C.S."/>
        </authorList>
    </citation>
    <scope>NUCLEOTIDE SEQUENCE [LARGE SCALE GENOMIC DNA]</scope>
    <source>
        <strain evidence="3 4">02-257</strain>
    </source>
</reference>